<feature type="transmembrane region" description="Helical" evidence="1">
    <location>
        <begin position="66"/>
        <end position="83"/>
    </location>
</feature>
<keyword evidence="1" id="KW-0472">Membrane</keyword>
<evidence type="ECO:0000313" key="2">
    <source>
        <dbReference type="EMBL" id="TCZ77188.1"/>
    </source>
</evidence>
<feature type="transmembrane region" description="Helical" evidence="1">
    <location>
        <begin position="89"/>
        <end position="106"/>
    </location>
</feature>
<feature type="transmembrane region" description="Helical" evidence="1">
    <location>
        <begin position="113"/>
        <end position="133"/>
    </location>
</feature>
<protein>
    <recommendedName>
        <fullName evidence="4">YwiC-like family protein</fullName>
    </recommendedName>
</protein>
<name>A0A4R4EGD0_9BACL</name>
<feature type="transmembrane region" description="Helical" evidence="1">
    <location>
        <begin position="37"/>
        <end position="54"/>
    </location>
</feature>
<dbReference type="Proteomes" id="UP000295418">
    <property type="component" value="Unassembled WGS sequence"/>
</dbReference>
<feature type="transmembrane region" description="Helical" evidence="1">
    <location>
        <begin position="216"/>
        <end position="238"/>
    </location>
</feature>
<dbReference type="InterPro" id="IPR025576">
    <property type="entry name" value="YwiC"/>
</dbReference>
<dbReference type="AlphaFoldDB" id="A0A4R4EGD0"/>
<organism evidence="2 3">
    <name type="scientific">Paenibacillus albiflavus</name>
    <dbReference type="NCBI Taxonomy" id="2545760"/>
    <lineage>
        <taxon>Bacteria</taxon>
        <taxon>Bacillati</taxon>
        <taxon>Bacillota</taxon>
        <taxon>Bacilli</taxon>
        <taxon>Bacillales</taxon>
        <taxon>Paenibacillaceae</taxon>
        <taxon>Paenibacillus</taxon>
    </lineage>
</organism>
<feature type="transmembrane region" description="Helical" evidence="1">
    <location>
        <begin position="12"/>
        <end position="31"/>
    </location>
</feature>
<sequence>MRNRYIPNQHGAWAMLTIPFLLGTFAAKASFIHILLFIGWLLVYLLSFPFLQFIRTGKSKLYLRPIQIYGVLFVVVGAALLILKPVLALIGLAYIPLFSINVYYAKLNQERSFINDMVAVVQFCSMLYVTYWLGGGTDWILASELFLIVFLYFTGTVFYVKTMIREKKNKSFYVISVIFHSISLVFIGLYISPLLIIPMLIVLARAVIYPKIKLNIMQIGISEIVFSLILTIFSLGIYS</sequence>
<dbReference type="OrthoDB" id="2380563at2"/>
<accession>A0A4R4EGD0</accession>
<evidence type="ECO:0000256" key="1">
    <source>
        <dbReference type="SAM" id="Phobius"/>
    </source>
</evidence>
<comment type="caution">
    <text evidence="2">The sequence shown here is derived from an EMBL/GenBank/DDBJ whole genome shotgun (WGS) entry which is preliminary data.</text>
</comment>
<keyword evidence="3" id="KW-1185">Reference proteome</keyword>
<dbReference type="Pfam" id="PF14256">
    <property type="entry name" value="YwiC"/>
    <property type="match status" value="1"/>
</dbReference>
<keyword evidence="1" id="KW-1133">Transmembrane helix</keyword>
<dbReference type="EMBL" id="SKFG01000010">
    <property type="protein sequence ID" value="TCZ77188.1"/>
    <property type="molecule type" value="Genomic_DNA"/>
</dbReference>
<reference evidence="2 3" key="1">
    <citation type="submission" date="2019-03" db="EMBL/GenBank/DDBJ databases">
        <authorList>
            <person name="Kim M.K.M."/>
        </authorList>
    </citation>
    <scope>NUCLEOTIDE SEQUENCE [LARGE SCALE GENOMIC DNA]</scope>
    <source>
        <strain evidence="2 3">18JY21-1</strain>
    </source>
</reference>
<keyword evidence="1" id="KW-0812">Transmembrane</keyword>
<proteinExistence type="predicted"/>
<feature type="transmembrane region" description="Helical" evidence="1">
    <location>
        <begin position="139"/>
        <end position="160"/>
    </location>
</feature>
<dbReference type="RefSeq" id="WP_132418289.1">
    <property type="nucleotide sequence ID" value="NZ_SKFG01000010.1"/>
</dbReference>
<evidence type="ECO:0008006" key="4">
    <source>
        <dbReference type="Google" id="ProtNLM"/>
    </source>
</evidence>
<gene>
    <name evidence="2" type="ORF">E0485_12060</name>
</gene>
<evidence type="ECO:0000313" key="3">
    <source>
        <dbReference type="Proteomes" id="UP000295418"/>
    </source>
</evidence>
<feature type="transmembrane region" description="Helical" evidence="1">
    <location>
        <begin position="172"/>
        <end position="204"/>
    </location>
</feature>